<dbReference type="AlphaFoldDB" id="A0AA86RSC9"/>
<name>A0AA86RSC9_9FABA</name>
<reference evidence="1" key="1">
    <citation type="submission" date="2023-10" db="EMBL/GenBank/DDBJ databases">
        <authorList>
            <person name="Domelevo Entfellner J.-B."/>
        </authorList>
    </citation>
    <scope>NUCLEOTIDE SEQUENCE</scope>
</reference>
<sequence>MKKPIPGLLFSDASYVLWPNKCYLLSDFLLTAPMLLARHFMSAFTIPPWLLSTMLLLKPVYQGSYQNLTGKPPLENLNKHADGCAAGVATEELSESCSSGKDR</sequence>
<gene>
    <name evidence="1" type="ORF">AYBTSS11_LOCUS3919</name>
</gene>
<accession>A0AA86RSC9</accession>
<keyword evidence="2" id="KW-1185">Reference proteome</keyword>
<dbReference type="EMBL" id="OY731399">
    <property type="protein sequence ID" value="CAJ1925668.1"/>
    <property type="molecule type" value="Genomic_DNA"/>
</dbReference>
<evidence type="ECO:0000313" key="2">
    <source>
        <dbReference type="Proteomes" id="UP001189624"/>
    </source>
</evidence>
<protein>
    <submittedName>
        <fullName evidence="1">Uncharacterized protein</fullName>
    </submittedName>
</protein>
<evidence type="ECO:0000313" key="1">
    <source>
        <dbReference type="EMBL" id="CAJ1925668.1"/>
    </source>
</evidence>
<organism evidence="1 2">
    <name type="scientific">Sphenostylis stenocarpa</name>
    <dbReference type="NCBI Taxonomy" id="92480"/>
    <lineage>
        <taxon>Eukaryota</taxon>
        <taxon>Viridiplantae</taxon>
        <taxon>Streptophyta</taxon>
        <taxon>Embryophyta</taxon>
        <taxon>Tracheophyta</taxon>
        <taxon>Spermatophyta</taxon>
        <taxon>Magnoliopsida</taxon>
        <taxon>eudicotyledons</taxon>
        <taxon>Gunneridae</taxon>
        <taxon>Pentapetalae</taxon>
        <taxon>rosids</taxon>
        <taxon>fabids</taxon>
        <taxon>Fabales</taxon>
        <taxon>Fabaceae</taxon>
        <taxon>Papilionoideae</taxon>
        <taxon>50 kb inversion clade</taxon>
        <taxon>NPAAA clade</taxon>
        <taxon>indigoferoid/millettioid clade</taxon>
        <taxon>Phaseoleae</taxon>
        <taxon>Sphenostylis</taxon>
    </lineage>
</organism>
<dbReference type="Proteomes" id="UP001189624">
    <property type="component" value="Chromosome 2"/>
</dbReference>
<proteinExistence type="predicted"/>
<dbReference type="Gramene" id="rna-AYBTSS11_LOCUS3919">
    <property type="protein sequence ID" value="CAJ1925668.1"/>
    <property type="gene ID" value="gene-AYBTSS11_LOCUS3919"/>
</dbReference>